<evidence type="ECO:0000313" key="1">
    <source>
        <dbReference type="EMBL" id="OJJ39630.1"/>
    </source>
</evidence>
<dbReference type="EMBL" id="KV878210">
    <property type="protein sequence ID" value="OJJ39630.1"/>
    <property type="molecule type" value="Genomic_DNA"/>
</dbReference>
<reference evidence="2" key="1">
    <citation type="journal article" date="2017" name="Genome Biol.">
        <title>Comparative genomics reveals high biological diversity and specific adaptations in the industrially and medically important fungal genus Aspergillus.</title>
        <authorList>
            <person name="de Vries R.P."/>
            <person name="Riley R."/>
            <person name="Wiebenga A."/>
            <person name="Aguilar-Osorio G."/>
            <person name="Amillis S."/>
            <person name="Uchima C.A."/>
            <person name="Anderluh G."/>
            <person name="Asadollahi M."/>
            <person name="Askin M."/>
            <person name="Barry K."/>
            <person name="Battaglia E."/>
            <person name="Bayram O."/>
            <person name="Benocci T."/>
            <person name="Braus-Stromeyer S.A."/>
            <person name="Caldana C."/>
            <person name="Canovas D."/>
            <person name="Cerqueira G.C."/>
            <person name="Chen F."/>
            <person name="Chen W."/>
            <person name="Choi C."/>
            <person name="Clum A."/>
            <person name="Dos Santos R.A."/>
            <person name="Damasio A.R."/>
            <person name="Diallinas G."/>
            <person name="Emri T."/>
            <person name="Fekete E."/>
            <person name="Flipphi M."/>
            <person name="Freyberg S."/>
            <person name="Gallo A."/>
            <person name="Gournas C."/>
            <person name="Habgood R."/>
            <person name="Hainaut M."/>
            <person name="Harispe M.L."/>
            <person name="Henrissat B."/>
            <person name="Hilden K.S."/>
            <person name="Hope R."/>
            <person name="Hossain A."/>
            <person name="Karabika E."/>
            <person name="Karaffa L."/>
            <person name="Karanyi Z."/>
            <person name="Krasevec N."/>
            <person name="Kuo A."/>
            <person name="Kusch H."/>
            <person name="LaButti K."/>
            <person name="Lagendijk E.L."/>
            <person name="Lapidus A."/>
            <person name="Levasseur A."/>
            <person name="Lindquist E."/>
            <person name="Lipzen A."/>
            <person name="Logrieco A.F."/>
            <person name="MacCabe A."/>
            <person name="Maekelae M.R."/>
            <person name="Malavazi I."/>
            <person name="Melin P."/>
            <person name="Meyer V."/>
            <person name="Mielnichuk N."/>
            <person name="Miskei M."/>
            <person name="Molnar A.P."/>
            <person name="Mule G."/>
            <person name="Ngan C.Y."/>
            <person name="Orejas M."/>
            <person name="Orosz E."/>
            <person name="Ouedraogo J.P."/>
            <person name="Overkamp K.M."/>
            <person name="Park H.-S."/>
            <person name="Perrone G."/>
            <person name="Piumi F."/>
            <person name="Punt P.J."/>
            <person name="Ram A.F."/>
            <person name="Ramon A."/>
            <person name="Rauscher S."/>
            <person name="Record E."/>
            <person name="Riano-Pachon D.M."/>
            <person name="Robert V."/>
            <person name="Roehrig J."/>
            <person name="Ruller R."/>
            <person name="Salamov A."/>
            <person name="Salih N.S."/>
            <person name="Samson R.A."/>
            <person name="Sandor E."/>
            <person name="Sanguinetti M."/>
            <person name="Schuetze T."/>
            <person name="Sepcic K."/>
            <person name="Shelest E."/>
            <person name="Sherlock G."/>
            <person name="Sophianopoulou V."/>
            <person name="Squina F.M."/>
            <person name="Sun H."/>
            <person name="Susca A."/>
            <person name="Todd R.B."/>
            <person name="Tsang A."/>
            <person name="Unkles S.E."/>
            <person name="van de Wiele N."/>
            <person name="van Rossen-Uffink D."/>
            <person name="Oliveira J.V."/>
            <person name="Vesth T.C."/>
            <person name="Visser J."/>
            <person name="Yu J.-H."/>
            <person name="Zhou M."/>
            <person name="Andersen M.R."/>
            <person name="Archer D.B."/>
            <person name="Baker S.E."/>
            <person name="Benoit I."/>
            <person name="Brakhage A.A."/>
            <person name="Braus G.H."/>
            <person name="Fischer R."/>
            <person name="Frisvad J.C."/>
            <person name="Goldman G.H."/>
            <person name="Houbraken J."/>
            <person name="Oakley B."/>
            <person name="Pocsi I."/>
            <person name="Scazzocchio C."/>
            <person name="Seiboth B."/>
            <person name="vanKuyk P.A."/>
            <person name="Wortman J."/>
            <person name="Dyer P.S."/>
            <person name="Grigoriev I.V."/>
        </authorList>
    </citation>
    <scope>NUCLEOTIDE SEQUENCE [LARGE SCALE GENOMIC DNA]</scope>
    <source>
        <strain evidence="2">DTO 134E9</strain>
    </source>
</reference>
<evidence type="ECO:0000313" key="2">
    <source>
        <dbReference type="Proteomes" id="UP000184383"/>
    </source>
</evidence>
<gene>
    <name evidence="1" type="ORF">ASPWEDRAFT_385106</name>
</gene>
<protein>
    <submittedName>
        <fullName evidence="1">Uncharacterized protein</fullName>
    </submittedName>
</protein>
<dbReference type="GeneID" id="63750748"/>
<organism evidence="1 2">
    <name type="scientific">Aspergillus wentii DTO 134E9</name>
    <dbReference type="NCBI Taxonomy" id="1073089"/>
    <lineage>
        <taxon>Eukaryota</taxon>
        <taxon>Fungi</taxon>
        <taxon>Dikarya</taxon>
        <taxon>Ascomycota</taxon>
        <taxon>Pezizomycotina</taxon>
        <taxon>Eurotiomycetes</taxon>
        <taxon>Eurotiomycetidae</taxon>
        <taxon>Eurotiales</taxon>
        <taxon>Aspergillaceae</taxon>
        <taxon>Aspergillus</taxon>
        <taxon>Aspergillus subgen. Cremei</taxon>
    </lineage>
</organism>
<keyword evidence="2" id="KW-1185">Reference proteome</keyword>
<proteinExistence type="predicted"/>
<accession>A0A1L9RXF7</accession>
<dbReference type="AlphaFoldDB" id="A0A1L9RXF7"/>
<dbReference type="RefSeq" id="XP_040693306.1">
    <property type="nucleotide sequence ID" value="XM_040834900.1"/>
</dbReference>
<dbReference type="VEuPathDB" id="FungiDB:ASPWEDRAFT_385106"/>
<name>A0A1L9RXF7_ASPWE</name>
<sequence length="150" mass="17234">MIQDAHALQVPVTIGDRFPSEHAATAISQPGGMLTYTQSMRLRVVPPGLDTHLGLDRYIKLCTETAKPVASIDPWPMDKDGFLFKFSNQYLNVLALSLGVHDNWARMSDHLYWSNLDLTIRDTDWETSRKAQTRREIYFSSYDCRLPMRE</sequence>
<dbReference type="Proteomes" id="UP000184383">
    <property type="component" value="Unassembled WGS sequence"/>
</dbReference>